<protein>
    <submittedName>
        <fullName evidence="5">CD109-like protein</fullName>
    </submittedName>
</protein>
<dbReference type="PANTHER" id="PTHR11412">
    <property type="entry name" value="MACROGLOBULIN / COMPLEMENT"/>
    <property type="match status" value="1"/>
</dbReference>
<gene>
    <name evidence="5" type="ORF">MAR_023799</name>
</gene>
<keyword evidence="6" id="KW-1185">Reference proteome</keyword>
<keyword evidence="2" id="KW-0882">Thioester bond</keyword>
<feature type="chain" id="PRO_5047391091" evidence="3">
    <location>
        <begin position="20"/>
        <end position="703"/>
    </location>
</feature>
<dbReference type="PANTHER" id="PTHR11412:SF136">
    <property type="entry name" value="CD109 ANTIGEN"/>
    <property type="match status" value="1"/>
</dbReference>
<sequence length="703" mass="79851">MRLEPVLALYIAVLSGVCAQHSSRKNRGQTQDVSWGTYVVFFHTNFHLNEPFEIFFRQLGDHYNTVEAKLISERWEDGKEINKTVATASIFLTPSKMEGTISLKLSEAAMDGSDYRYHGYYLDLKGSGKQLFENSTRVGIAYRDEPLLDEHIFVQTDKRMYKTRQKVLYRVFVLDKEMKPVDSPLDIEIFDDKNNKIKEDIGVRGLFGVSGELQLSDAPSLGAWGIKATKKYEDNETISTMGKFFVSEYVLPKYDVQLKLPDYGTVDGRELKGTVIAKYTYGKPVKGRVVLTVKNNNNYWKQEHFAPKAVQTQFEINGEAEFSIPMDTLLKFDPDLKQHSLGVEANVTEEETGESRVAFSQVNFVKEPISISFADGRTYFHENTAFFRPGFPFTTYVKVSLPDGRPLAVSGERLRVTVTYFTYNASSSYRRTVAPKTPTSQLMTFLSPYPGGQVIFMPEQFLTVPGNGVVKINLNIPSDVASGHIEALVKTKKASLNLSTFKTKSDAYINLEMKTGYVKVGDQAEFILTSNVRPSEKITYHTHYTNIYSANTQISFFVKMTVDMAPRSKIVAYYYNRDSDEFINDGLEFAVEMNFKNDMSLRFDRSQVAPGSNVTLSARADPNSQIFLCAVDKSVLLMDQENNNQITQRRIQEELGLHQLKPNIYNNAYLYSKLGGYDPGDLFYHADLLFMSDVRVYNFHLSL</sequence>
<dbReference type="SMART" id="SM01359">
    <property type="entry name" value="A2M_N_2"/>
    <property type="match status" value="1"/>
</dbReference>
<dbReference type="InterPro" id="IPR041555">
    <property type="entry name" value="MG3"/>
</dbReference>
<dbReference type="Pfam" id="PF17791">
    <property type="entry name" value="MG3"/>
    <property type="match status" value="1"/>
</dbReference>
<dbReference type="InterPro" id="IPR050473">
    <property type="entry name" value="A2M/Complement_sys"/>
</dbReference>
<feature type="non-terminal residue" evidence="5">
    <location>
        <position position="703"/>
    </location>
</feature>
<dbReference type="InterPro" id="IPR002890">
    <property type="entry name" value="MG2"/>
</dbReference>
<reference evidence="5" key="1">
    <citation type="submission" date="2022-11" db="EMBL/GenBank/DDBJ databases">
        <title>Centuries of genome instability and evolution in soft-shell clam transmissible cancer (bioRxiv).</title>
        <authorList>
            <person name="Hart S.F.M."/>
            <person name="Yonemitsu M.A."/>
            <person name="Giersch R.M."/>
            <person name="Beal B.F."/>
            <person name="Arriagada G."/>
            <person name="Davis B.W."/>
            <person name="Ostrander E.A."/>
            <person name="Goff S.P."/>
            <person name="Metzger M.J."/>
        </authorList>
    </citation>
    <scope>NUCLEOTIDE SEQUENCE</scope>
    <source>
        <strain evidence="5">MELC-2E11</strain>
        <tissue evidence="5">Siphon/mantle</tissue>
    </source>
</reference>
<dbReference type="EMBL" id="CP111014">
    <property type="protein sequence ID" value="WAQ99426.1"/>
    <property type="molecule type" value="Genomic_DNA"/>
</dbReference>
<accession>A0ABY7DS45</accession>
<keyword evidence="1 3" id="KW-0732">Signal</keyword>
<dbReference type="Gene3D" id="2.60.40.1940">
    <property type="match status" value="1"/>
</dbReference>
<dbReference type="InterPro" id="IPR011625">
    <property type="entry name" value="A2M_N_BRD"/>
</dbReference>
<evidence type="ECO:0000256" key="1">
    <source>
        <dbReference type="ARBA" id="ARBA00022729"/>
    </source>
</evidence>
<evidence type="ECO:0000256" key="3">
    <source>
        <dbReference type="SAM" id="SignalP"/>
    </source>
</evidence>
<evidence type="ECO:0000313" key="5">
    <source>
        <dbReference type="EMBL" id="WAQ99426.1"/>
    </source>
</evidence>
<dbReference type="Gene3D" id="6.20.50.160">
    <property type="match status" value="1"/>
</dbReference>
<dbReference type="Gene3D" id="2.60.40.1930">
    <property type="match status" value="2"/>
</dbReference>
<dbReference type="Proteomes" id="UP001164746">
    <property type="component" value="Chromosome 3"/>
</dbReference>
<evidence type="ECO:0000313" key="6">
    <source>
        <dbReference type="Proteomes" id="UP001164746"/>
    </source>
</evidence>
<feature type="signal peptide" evidence="3">
    <location>
        <begin position="1"/>
        <end position="19"/>
    </location>
</feature>
<evidence type="ECO:0000256" key="2">
    <source>
        <dbReference type="ARBA" id="ARBA00022966"/>
    </source>
</evidence>
<dbReference type="Pfam" id="PF07703">
    <property type="entry name" value="A2M_BRD"/>
    <property type="match status" value="1"/>
</dbReference>
<dbReference type="InterPro" id="IPR013783">
    <property type="entry name" value="Ig-like_fold"/>
</dbReference>
<feature type="domain" description="Alpha-2-macroglobulin bait region" evidence="4">
    <location>
        <begin position="509"/>
        <end position="638"/>
    </location>
</feature>
<organism evidence="5 6">
    <name type="scientific">Mya arenaria</name>
    <name type="common">Soft-shell clam</name>
    <dbReference type="NCBI Taxonomy" id="6604"/>
    <lineage>
        <taxon>Eukaryota</taxon>
        <taxon>Metazoa</taxon>
        <taxon>Spiralia</taxon>
        <taxon>Lophotrochozoa</taxon>
        <taxon>Mollusca</taxon>
        <taxon>Bivalvia</taxon>
        <taxon>Autobranchia</taxon>
        <taxon>Heteroconchia</taxon>
        <taxon>Euheterodonta</taxon>
        <taxon>Imparidentia</taxon>
        <taxon>Neoheterodontei</taxon>
        <taxon>Myida</taxon>
        <taxon>Myoidea</taxon>
        <taxon>Myidae</taxon>
        <taxon>Mya</taxon>
    </lineage>
</organism>
<dbReference type="Gene3D" id="2.60.40.10">
    <property type="entry name" value="Immunoglobulins"/>
    <property type="match status" value="1"/>
</dbReference>
<proteinExistence type="predicted"/>
<name>A0ABY7DS45_MYAAR</name>
<dbReference type="Pfam" id="PF01835">
    <property type="entry name" value="MG2"/>
    <property type="match status" value="1"/>
</dbReference>
<evidence type="ECO:0000259" key="4">
    <source>
        <dbReference type="SMART" id="SM01359"/>
    </source>
</evidence>